<dbReference type="EMBL" id="JAIVGD010000003">
    <property type="protein sequence ID" value="KAH0777512.1"/>
    <property type="molecule type" value="Genomic_DNA"/>
</dbReference>
<dbReference type="InterPro" id="IPR002182">
    <property type="entry name" value="NB-ARC"/>
</dbReference>
<feature type="domain" description="NB-ARC" evidence="2">
    <location>
        <begin position="4"/>
        <end position="111"/>
    </location>
</feature>
<organism evidence="3 4">
    <name type="scientific">Solanum tuberosum</name>
    <name type="common">Potato</name>
    <dbReference type="NCBI Taxonomy" id="4113"/>
    <lineage>
        <taxon>Eukaryota</taxon>
        <taxon>Viridiplantae</taxon>
        <taxon>Streptophyta</taxon>
        <taxon>Embryophyta</taxon>
        <taxon>Tracheophyta</taxon>
        <taxon>Spermatophyta</taxon>
        <taxon>Magnoliopsida</taxon>
        <taxon>eudicotyledons</taxon>
        <taxon>Gunneridae</taxon>
        <taxon>Pentapetalae</taxon>
        <taxon>asterids</taxon>
        <taxon>lamiids</taxon>
        <taxon>Solanales</taxon>
        <taxon>Solanaceae</taxon>
        <taxon>Solanoideae</taxon>
        <taxon>Solaneae</taxon>
        <taxon>Solanum</taxon>
    </lineage>
</organism>
<keyword evidence="1" id="KW-0611">Plant defense</keyword>
<dbReference type="Pfam" id="PF00931">
    <property type="entry name" value="NB-ARC"/>
    <property type="match status" value="1"/>
</dbReference>
<proteinExistence type="predicted"/>
<dbReference type="InterPro" id="IPR027417">
    <property type="entry name" value="P-loop_NTPase"/>
</dbReference>
<dbReference type="Proteomes" id="UP000826656">
    <property type="component" value="Unassembled WGS sequence"/>
</dbReference>
<sequence>MLETKSFLELILESLTKRKVEVQSRDVIVKTLQDALGEKKYLLVLDDLWRVDSTLGHEFMDTLRGINTSRGNCILVTTRIKQVASTVAIDLHMLGRLARDHCWSIFKQRIFVDGEVPEEVVSMENRIVEMCQGLPLAASV</sequence>
<comment type="caution">
    <text evidence="3">The sequence shown here is derived from an EMBL/GenBank/DDBJ whole genome shotgun (WGS) entry which is preliminary data.</text>
</comment>
<evidence type="ECO:0000256" key="1">
    <source>
        <dbReference type="ARBA" id="ARBA00022821"/>
    </source>
</evidence>
<keyword evidence="4" id="KW-1185">Reference proteome</keyword>
<accession>A0ABQ7WCG4</accession>
<dbReference type="Gene3D" id="3.40.50.300">
    <property type="entry name" value="P-loop containing nucleotide triphosphate hydrolases"/>
    <property type="match status" value="1"/>
</dbReference>
<name>A0ABQ7WCG4_SOLTU</name>
<gene>
    <name evidence="3" type="ORF">KY290_008923</name>
</gene>
<evidence type="ECO:0000259" key="2">
    <source>
        <dbReference type="Pfam" id="PF00931"/>
    </source>
</evidence>
<dbReference type="PRINTS" id="PR00364">
    <property type="entry name" value="DISEASERSIST"/>
</dbReference>
<dbReference type="PANTHER" id="PTHR36766:SF70">
    <property type="entry name" value="DISEASE RESISTANCE PROTEIN RGA4"/>
    <property type="match status" value="1"/>
</dbReference>
<protein>
    <recommendedName>
        <fullName evidence="2">NB-ARC domain-containing protein</fullName>
    </recommendedName>
</protein>
<dbReference type="SUPFAM" id="SSF52540">
    <property type="entry name" value="P-loop containing nucleoside triphosphate hydrolases"/>
    <property type="match status" value="1"/>
</dbReference>
<reference evidence="3 4" key="1">
    <citation type="journal article" date="2021" name="bioRxiv">
        <title>Chromosome-scale and haplotype-resolved genome assembly of a tetraploid potato cultivar.</title>
        <authorList>
            <person name="Sun H."/>
            <person name="Jiao W.-B."/>
            <person name="Krause K."/>
            <person name="Campoy J.A."/>
            <person name="Goel M."/>
            <person name="Folz-Donahue K."/>
            <person name="Kukat C."/>
            <person name="Huettel B."/>
            <person name="Schneeberger K."/>
        </authorList>
    </citation>
    <scope>NUCLEOTIDE SEQUENCE [LARGE SCALE GENOMIC DNA]</scope>
    <source>
        <strain evidence="3">SolTubOtavaFocal</strain>
        <tissue evidence="3">Leaves</tissue>
    </source>
</reference>
<evidence type="ECO:0000313" key="4">
    <source>
        <dbReference type="Proteomes" id="UP000826656"/>
    </source>
</evidence>
<evidence type="ECO:0000313" key="3">
    <source>
        <dbReference type="EMBL" id="KAH0777512.1"/>
    </source>
</evidence>
<dbReference type="PANTHER" id="PTHR36766">
    <property type="entry name" value="PLANT BROAD-SPECTRUM MILDEW RESISTANCE PROTEIN RPW8"/>
    <property type="match status" value="1"/>
</dbReference>